<protein>
    <submittedName>
        <fullName evidence="1">Uncharacterized protein</fullName>
    </submittedName>
</protein>
<dbReference type="AlphaFoldDB" id="A0A5B6VS20"/>
<sequence length="147" mass="15984">MAPYLPANFPIRAKMSSVNSPSFDVGYDFDNFLNDSTPPAADHIFKETSTSAGNHDTLIHAPIMNTATMLLTQHGVTPATNSMNFQGGEFSVGNLKPHMMIHASMMNTATMVLTQHGVTPATNSMNFQEVGFSVGNLESYSCQDEHR</sequence>
<dbReference type="Proteomes" id="UP000325315">
    <property type="component" value="Unassembled WGS sequence"/>
</dbReference>
<dbReference type="EMBL" id="SMMG02000005">
    <property type="protein sequence ID" value="KAA3471981.1"/>
    <property type="molecule type" value="Genomic_DNA"/>
</dbReference>
<name>A0A5B6VS20_9ROSI</name>
<keyword evidence="2" id="KW-1185">Reference proteome</keyword>
<gene>
    <name evidence="1" type="ORF">EPI10_022495</name>
</gene>
<accession>A0A5B6VS20</accession>
<evidence type="ECO:0000313" key="2">
    <source>
        <dbReference type="Proteomes" id="UP000325315"/>
    </source>
</evidence>
<dbReference type="OrthoDB" id="988762at2759"/>
<proteinExistence type="predicted"/>
<organism evidence="1 2">
    <name type="scientific">Gossypium australe</name>
    <dbReference type="NCBI Taxonomy" id="47621"/>
    <lineage>
        <taxon>Eukaryota</taxon>
        <taxon>Viridiplantae</taxon>
        <taxon>Streptophyta</taxon>
        <taxon>Embryophyta</taxon>
        <taxon>Tracheophyta</taxon>
        <taxon>Spermatophyta</taxon>
        <taxon>Magnoliopsida</taxon>
        <taxon>eudicotyledons</taxon>
        <taxon>Gunneridae</taxon>
        <taxon>Pentapetalae</taxon>
        <taxon>rosids</taxon>
        <taxon>malvids</taxon>
        <taxon>Malvales</taxon>
        <taxon>Malvaceae</taxon>
        <taxon>Malvoideae</taxon>
        <taxon>Gossypium</taxon>
    </lineage>
</organism>
<reference evidence="2" key="1">
    <citation type="journal article" date="2019" name="Plant Biotechnol. J.">
        <title>Genome sequencing of the Australian wild diploid species Gossypium australe highlights disease resistance and delayed gland morphogenesis.</title>
        <authorList>
            <person name="Cai Y."/>
            <person name="Cai X."/>
            <person name="Wang Q."/>
            <person name="Wang P."/>
            <person name="Zhang Y."/>
            <person name="Cai C."/>
            <person name="Xu Y."/>
            <person name="Wang K."/>
            <person name="Zhou Z."/>
            <person name="Wang C."/>
            <person name="Geng S."/>
            <person name="Li B."/>
            <person name="Dong Q."/>
            <person name="Hou Y."/>
            <person name="Wang H."/>
            <person name="Ai P."/>
            <person name="Liu Z."/>
            <person name="Yi F."/>
            <person name="Sun M."/>
            <person name="An G."/>
            <person name="Cheng J."/>
            <person name="Zhang Y."/>
            <person name="Shi Q."/>
            <person name="Xie Y."/>
            <person name="Shi X."/>
            <person name="Chang Y."/>
            <person name="Huang F."/>
            <person name="Chen Y."/>
            <person name="Hong S."/>
            <person name="Mi L."/>
            <person name="Sun Q."/>
            <person name="Zhang L."/>
            <person name="Zhou B."/>
            <person name="Peng R."/>
            <person name="Zhang X."/>
            <person name="Liu F."/>
        </authorList>
    </citation>
    <scope>NUCLEOTIDE SEQUENCE [LARGE SCALE GENOMIC DNA]</scope>
    <source>
        <strain evidence="2">cv. PA1801</strain>
    </source>
</reference>
<comment type="caution">
    <text evidence="1">The sequence shown here is derived from an EMBL/GenBank/DDBJ whole genome shotgun (WGS) entry which is preliminary data.</text>
</comment>
<evidence type="ECO:0000313" key="1">
    <source>
        <dbReference type="EMBL" id="KAA3471981.1"/>
    </source>
</evidence>